<evidence type="ECO:0000256" key="1">
    <source>
        <dbReference type="SAM" id="MobiDB-lite"/>
    </source>
</evidence>
<evidence type="ECO:0000259" key="2">
    <source>
        <dbReference type="Pfam" id="PF25029"/>
    </source>
</evidence>
<feature type="domain" description="MOM1 alpha-helical" evidence="2">
    <location>
        <begin position="88"/>
        <end position="145"/>
    </location>
</feature>
<evidence type="ECO:0000313" key="3">
    <source>
        <dbReference type="EMBL" id="CAI9270752.1"/>
    </source>
</evidence>
<keyword evidence="4" id="KW-1185">Reference proteome</keyword>
<dbReference type="InterPro" id="IPR039322">
    <property type="entry name" value="MOM1"/>
</dbReference>
<feature type="region of interest" description="Disordered" evidence="1">
    <location>
        <begin position="169"/>
        <end position="189"/>
    </location>
</feature>
<dbReference type="Proteomes" id="UP001177003">
    <property type="component" value="Chromosome 2"/>
</dbReference>
<dbReference type="EMBL" id="OX465078">
    <property type="protein sequence ID" value="CAI9270752.1"/>
    <property type="molecule type" value="Genomic_DNA"/>
</dbReference>
<protein>
    <recommendedName>
        <fullName evidence="2">MOM1 alpha-helical domain-containing protein</fullName>
    </recommendedName>
</protein>
<gene>
    <name evidence="3" type="ORF">LSALG_LOCUS11049</name>
</gene>
<sequence length="359" mass="41394">MPYGETKNQLLDGEQPHVFWRNLLEGKYPQWKFVHVSTSRQRKRTQYYGQTSDTIAPTADVVKKCKKSPASRPVEWGIGGAYEGVNHESQSYPELIHPTVHELCKILNFPEDVKNKVDGFLDFLLNNYNVSREDTSTLQAFMISLDFLKQIETEEKHVEIKDLKSPPQAICTDSKSTKQKISSKSQQNQNVEVSVAENLESTEKLSEAMEEFNREWDNRRAYLENEYRVDKDIIHHLYKNPSIILEKLRLLDKEFAKKIEEHGRDKDIHLKELKSTLIAADVDADDEETPHPLKDVILVSYEINNKKDPRAIQRIKQKMLELYEQNKVAPAQTSEVVDGSTSGGVNQKGLQPRELLDIF</sequence>
<proteinExistence type="predicted"/>
<organism evidence="3 4">
    <name type="scientific">Lactuca saligna</name>
    <name type="common">Willowleaf lettuce</name>
    <dbReference type="NCBI Taxonomy" id="75948"/>
    <lineage>
        <taxon>Eukaryota</taxon>
        <taxon>Viridiplantae</taxon>
        <taxon>Streptophyta</taxon>
        <taxon>Embryophyta</taxon>
        <taxon>Tracheophyta</taxon>
        <taxon>Spermatophyta</taxon>
        <taxon>Magnoliopsida</taxon>
        <taxon>eudicotyledons</taxon>
        <taxon>Gunneridae</taxon>
        <taxon>Pentapetalae</taxon>
        <taxon>asterids</taxon>
        <taxon>campanulids</taxon>
        <taxon>Asterales</taxon>
        <taxon>Asteraceae</taxon>
        <taxon>Cichorioideae</taxon>
        <taxon>Cichorieae</taxon>
        <taxon>Lactucinae</taxon>
        <taxon>Lactuca</taxon>
    </lineage>
</organism>
<evidence type="ECO:0000313" key="4">
    <source>
        <dbReference type="Proteomes" id="UP001177003"/>
    </source>
</evidence>
<dbReference type="InterPro" id="IPR056882">
    <property type="entry name" value="MOM1_dom"/>
</dbReference>
<dbReference type="PANTHER" id="PTHR35116">
    <property type="entry name" value="HELICASE PROTEIN MOM1"/>
    <property type="match status" value="1"/>
</dbReference>
<dbReference type="AlphaFoldDB" id="A0AA35YCX4"/>
<reference evidence="3" key="1">
    <citation type="submission" date="2023-04" db="EMBL/GenBank/DDBJ databases">
        <authorList>
            <person name="Vijverberg K."/>
            <person name="Xiong W."/>
            <person name="Schranz E."/>
        </authorList>
    </citation>
    <scope>NUCLEOTIDE SEQUENCE</scope>
</reference>
<name>A0AA35YCX4_LACSI</name>
<dbReference type="Pfam" id="PF25029">
    <property type="entry name" value="MOM1"/>
    <property type="match status" value="1"/>
</dbReference>
<feature type="compositionally biased region" description="Low complexity" evidence="1">
    <location>
        <begin position="179"/>
        <end position="189"/>
    </location>
</feature>
<dbReference type="GO" id="GO:0031507">
    <property type="term" value="P:heterochromatin formation"/>
    <property type="evidence" value="ECO:0007669"/>
    <property type="project" value="InterPro"/>
</dbReference>
<dbReference type="PANTHER" id="PTHR35116:SF2">
    <property type="entry name" value="ATP-DEPENDENT HELICASE FAMILY PROTEIN-RELATED"/>
    <property type="match status" value="1"/>
</dbReference>
<accession>A0AA35YCX4</accession>